<evidence type="ECO:0000313" key="4">
    <source>
        <dbReference type="Proteomes" id="UP000240883"/>
    </source>
</evidence>
<gene>
    <name evidence="3" type="ORF">BS50DRAFT_570439</name>
</gene>
<organism evidence="3 4">
    <name type="scientific">Corynespora cassiicola Philippines</name>
    <dbReference type="NCBI Taxonomy" id="1448308"/>
    <lineage>
        <taxon>Eukaryota</taxon>
        <taxon>Fungi</taxon>
        <taxon>Dikarya</taxon>
        <taxon>Ascomycota</taxon>
        <taxon>Pezizomycotina</taxon>
        <taxon>Dothideomycetes</taxon>
        <taxon>Pleosporomycetidae</taxon>
        <taxon>Pleosporales</taxon>
        <taxon>Corynesporascaceae</taxon>
        <taxon>Corynespora</taxon>
    </lineage>
</organism>
<feature type="transmembrane region" description="Helical" evidence="2">
    <location>
        <begin position="113"/>
        <end position="137"/>
    </location>
</feature>
<proteinExistence type="predicted"/>
<keyword evidence="2" id="KW-1133">Transmembrane helix</keyword>
<reference evidence="3 4" key="1">
    <citation type="journal article" date="2018" name="Front. Microbiol.">
        <title>Genome-Wide Analysis of Corynespora cassiicola Leaf Fall Disease Putative Effectors.</title>
        <authorList>
            <person name="Lopez D."/>
            <person name="Ribeiro S."/>
            <person name="Label P."/>
            <person name="Fumanal B."/>
            <person name="Venisse J.S."/>
            <person name="Kohler A."/>
            <person name="de Oliveira R.R."/>
            <person name="Labutti K."/>
            <person name="Lipzen A."/>
            <person name="Lail K."/>
            <person name="Bauer D."/>
            <person name="Ohm R.A."/>
            <person name="Barry K.W."/>
            <person name="Spatafora J."/>
            <person name="Grigoriev I.V."/>
            <person name="Martin F.M."/>
            <person name="Pujade-Renaud V."/>
        </authorList>
    </citation>
    <scope>NUCLEOTIDE SEQUENCE [LARGE SCALE GENOMIC DNA]</scope>
    <source>
        <strain evidence="3 4">Philippines</strain>
    </source>
</reference>
<feature type="transmembrane region" description="Helical" evidence="2">
    <location>
        <begin position="548"/>
        <end position="575"/>
    </location>
</feature>
<dbReference type="OrthoDB" id="3540210at2759"/>
<accession>A0A2T2P059</accession>
<feature type="transmembrane region" description="Helical" evidence="2">
    <location>
        <begin position="36"/>
        <end position="59"/>
    </location>
</feature>
<evidence type="ECO:0000313" key="3">
    <source>
        <dbReference type="EMBL" id="PSN71033.1"/>
    </source>
</evidence>
<keyword evidence="2" id="KW-0472">Membrane</keyword>
<evidence type="ECO:0000256" key="1">
    <source>
        <dbReference type="SAM" id="MobiDB-lite"/>
    </source>
</evidence>
<feature type="transmembrane region" description="Helical" evidence="2">
    <location>
        <begin position="79"/>
        <end position="101"/>
    </location>
</feature>
<sequence>MTELDSQYVKLGFWTDWDRGSILGHTLTVNARTGSVIIVLLTILSALSTIQLWELVTFLHYQYRADKNPSDAFFWQQQVLMRSLPTPASMFNGMIRIWWTWRGKTDQPLIRTLIPLFLSLGFIIATLAASISTSWIVSTSDLVVLVSSPSCSYINFTAFNDINDSDLLQIARKIATMVEPYSLNCYESEGFLPMLCRTTFTRPNISFSTSQDPCPWEASMCPEVPKPAITMDSGLLDASVDLDFNIPRKEGVKFRRRTTCNILPLEGHYINRKMSYWGNRVSSAISDDEGIGYRYGNWGIEGVDHPEDTFISSSKAHNSVRAYDTRFFAVSAEPGENAFKNTALPEMKRTDADIVVTQISLNGVLYQDPVDDPLFSAHQPVDIAMQTFCGSDNNVGMLGCAVQYQFCISGPKNADICQPLGGLPRDATKGFTDASEIQLALLHQLRAASQMQDITSAIAGSKLRAQKASIDGLVPALAHDHWIQELISWEAYTWAGFQVVLTKFAIGYRVHDPQYADKYTRTPLTLGEKQLCHSLKMRKSGNFASVNAFQFFFILASCILITILNWSAFSLFVCLSKRKAGMAHRINSWIQHGIFQLQRRAFEAQGQGNWIGLYQEIPSTSENVNMDDLSTQLLSMYHELADCRFFASHVTLAEEFQPPTSPRHSRISSDVEDIERDRMH</sequence>
<protein>
    <submittedName>
        <fullName evidence="3">Uncharacterized protein</fullName>
    </submittedName>
</protein>
<feature type="region of interest" description="Disordered" evidence="1">
    <location>
        <begin position="657"/>
        <end position="680"/>
    </location>
</feature>
<keyword evidence="4" id="KW-1185">Reference proteome</keyword>
<dbReference type="EMBL" id="KZ678131">
    <property type="protein sequence ID" value="PSN71033.1"/>
    <property type="molecule type" value="Genomic_DNA"/>
</dbReference>
<evidence type="ECO:0000256" key="2">
    <source>
        <dbReference type="SAM" id="Phobius"/>
    </source>
</evidence>
<dbReference type="Proteomes" id="UP000240883">
    <property type="component" value="Unassembled WGS sequence"/>
</dbReference>
<dbReference type="AlphaFoldDB" id="A0A2T2P059"/>
<name>A0A2T2P059_CORCC</name>
<keyword evidence="2" id="KW-0812">Transmembrane</keyword>